<comment type="similarity">
    <text evidence="2">Belongs to the MipA/OmpV family.</text>
</comment>
<gene>
    <name evidence="7" type="ORF">DXH95_07255</name>
</gene>
<dbReference type="RefSeq" id="WP_115548709.1">
    <property type="nucleotide sequence ID" value="NZ_QRGP01000001.1"/>
</dbReference>
<dbReference type="Pfam" id="PF06629">
    <property type="entry name" value="MipA"/>
    <property type="match status" value="1"/>
</dbReference>
<evidence type="ECO:0000256" key="6">
    <source>
        <dbReference type="SAM" id="SignalP"/>
    </source>
</evidence>
<accession>A0A371BHT3</accession>
<sequence>MTHKLAKSLVTAMAFILPMSSLQAQDSDGDQNENHIAVGVGFLDHYAPFNSAKSQANLLPIISIKQGAFYFEVAETGFQFEKETGSIKPSVNLFIAARSPSGRDRQKLSFDAGARFSLESKLGIVSAEVRHDVTDKFNGSEVIARYSYPISTGRFLITPSVQASWLDEKAANYMYGVTTVQRARMIRKGRRTILPVTAILDDALNLGGDISMAVQLNDRLTLIAMAGATALDKSIHRSRAIEQKWEAQSLLGLTYRF</sequence>
<dbReference type="AlphaFoldDB" id="A0A371BHT3"/>
<keyword evidence="3 6" id="KW-0732">Signal</keyword>
<feature type="chain" id="PRO_5016959849" evidence="6">
    <location>
        <begin position="25"/>
        <end position="257"/>
    </location>
</feature>
<evidence type="ECO:0000256" key="5">
    <source>
        <dbReference type="ARBA" id="ARBA00023237"/>
    </source>
</evidence>
<feature type="signal peptide" evidence="6">
    <location>
        <begin position="1"/>
        <end position="24"/>
    </location>
</feature>
<evidence type="ECO:0000256" key="2">
    <source>
        <dbReference type="ARBA" id="ARBA00005722"/>
    </source>
</evidence>
<dbReference type="GO" id="GO:0009279">
    <property type="term" value="C:cell outer membrane"/>
    <property type="evidence" value="ECO:0007669"/>
    <property type="project" value="UniProtKB-SubCell"/>
</dbReference>
<reference evidence="8" key="1">
    <citation type="submission" date="2018-08" db="EMBL/GenBank/DDBJ databases">
        <authorList>
            <person name="Kim S.-J."/>
            <person name="Jung G.-Y."/>
        </authorList>
    </citation>
    <scope>NUCLEOTIDE SEQUENCE [LARGE SCALE GENOMIC DNA]</scope>
    <source>
        <strain evidence="8">GY_G</strain>
    </source>
</reference>
<dbReference type="PANTHER" id="PTHR38776">
    <property type="entry name" value="MLTA-INTERACTING PROTEIN-RELATED"/>
    <property type="match status" value="1"/>
</dbReference>
<comment type="subcellular location">
    <subcellularLocation>
        <location evidence="1">Cell outer membrane</location>
    </subcellularLocation>
</comment>
<evidence type="ECO:0000256" key="4">
    <source>
        <dbReference type="ARBA" id="ARBA00023136"/>
    </source>
</evidence>
<name>A0A371BHT3_9SPHN</name>
<keyword evidence="8" id="KW-1185">Reference proteome</keyword>
<evidence type="ECO:0000256" key="3">
    <source>
        <dbReference type="ARBA" id="ARBA00022729"/>
    </source>
</evidence>
<dbReference type="Proteomes" id="UP000263833">
    <property type="component" value="Unassembled WGS sequence"/>
</dbReference>
<keyword evidence="4" id="KW-0472">Membrane</keyword>
<dbReference type="OrthoDB" id="7343706at2"/>
<organism evidence="7 8">
    <name type="scientific">Sphingorhabdus pulchriflava</name>
    <dbReference type="NCBI Taxonomy" id="2292257"/>
    <lineage>
        <taxon>Bacteria</taxon>
        <taxon>Pseudomonadati</taxon>
        <taxon>Pseudomonadota</taxon>
        <taxon>Alphaproteobacteria</taxon>
        <taxon>Sphingomonadales</taxon>
        <taxon>Sphingomonadaceae</taxon>
        <taxon>Sphingorhabdus</taxon>
    </lineage>
</organism>
<proteinExistence type="inferred from homology"/>
<evidence type="ECO:0000313" key="8">
    <source>
        <dbReference type="Proteomes" id="UP000263833"/>
    </source>
</evidence>
<evidence type="ECO:0000256" key="1">
    <source>
        <dbReference type="ARBA" id="ARBA00004442"/>
    </source>
</evidence>
<protein>
    <submittedName>
        <fullName evidence="7">MipA/OmpV family protein</fullName>
    </submittedName>
</protein>
<dbReference type="InterPro" id="IPR010583">
    <property type="entry name" value="MipA"/>
</dbReference>
<keyword evidence="5" id="KW-0998">Cell outer membrane</keyword>
<comment type="caution">
    <text evidence="7">The sequence shown here is derived from an EMBL/GenBank/DDBJ whole genome shotgun (WGS) entry which is preliminary data.</text>
</comment>
<dbReference type="EMBL" id="QRGP01000001">
    <property type="protein sequence ID" value="RDV07162.1"/>
    <property type="molecule type" value="Genomic_DNA"/>
</dbReference>
<dbReference type="PANTHER" id="PTHR38776:SF1">
    <property type="entry name" value="MLTA-INTERACTING PROTEIN-RELATED"/>
    <property type="match status" value="1"/>
</dbReference>
<evidence type="ECO:0000313" key="7">
    <source>
        <dbReference type="EMBL" id="RDV07162.1"/>
    </source>
</evidence>